<gene>
    <name evidence="4" type="ORF">CYMTET_48243</name>
</gene>
<dbReference type="PANTHER" id="PTHR42994">
    <property type="entry name" value="PEPTIDASE T"/>
    <property type="match status" value="1"/>
</dbReference>
<evidence type="ECO:0000313" key="5">
    <source>
        <dbReference type="Proteomes" id="UP001190700"/>
    </source>
</evidence>
<keyword evidence="5" id="KW-1185">Reference proteome</keyword>
<dbReference type="AlphaFoldDB" id="A0AAE0EWX8"/>
<protein>
    <recommendedName>
        <fullName evidence="3">Peptidase M20 dimerisation domain-containing protein</fullName>
    </recommendedName>
</protein>
<feature type="domain" description="Peptidase M20 dimerisation" evidence="3">
    <location>
        <begin position="29"/>
        <end position="124"/>
    </location>
</feature>
<dbReference type="Gene3D" id="3.30.70.360">
    <property type="match status" value="1"/>
</dbReference>
<dbReference type="InterPro" id="IPR011650">
    <property type="entry name" value="Peptidase_M20_dimer"/>
</dbReference>
<evidence type="ECO:0000256" key="1">
    <source>
        <dbReference type="ARBA" id="ARBA00001947"/>
    </source>
</evidence>
<dbReference type="SUPFAM" id="SSF53187">
    <property type="entry name" value="Zn-dependent exopeptidases"/>
    <property type="match status" value="1"/>
</dbReference>
<dbReference type="EMBL" id="LGRX02033250">
    <property type="protein sequence ID" value="KAK3242050.1"/>
    <property type="molecule type" value="Genomic_DNA"/>
</dbReference>
<evidence type="ECO:0000259" key="3">
    <source>
        <dbReference type="Pfam" id="PF07687"/>
    </source>
</evidence>
<reference evidence="4 5" key="1">
    <citation type="journal article" date="2015" name="Genome Biol. Evol.">
        <title>Comparative Genomics of a Bacterivorous Green Alga Reveals Evolutionary Causalities and Consequences of Phago-Mixotrophic Mode of Nutrition.</title>
        <authorList>
            <person name="Burns J.A."/>
            <person name="Paasch A."/>
            <person name="Narechania A."/>
            <person name="Kim E."/>
        </authorList>
    </citation>
    <scope>NUCLEOTIDE SEQUENCE [LARGE SCALE GENOMIC DNA]</scope>
    <source>
        <strain evidence="4 5">PLY_AMNH</strain>
    </source>
</reference>
<comment type="caution">
    <text evidence="4">The sequence shown here is derived from an EMBL/GenBank/DDBJ whole genome shotgun (WGS) entry which is preliminary data.</text>
</comment>
<evidence type="ECO:0000256" key="2">
    <source>
        <dbReference type="ARBA" id="ARBA00022833"/>
    </source>
</evidence>
<keyword evidence="2" id="KW-0862">Zinc</keyword>
<dbReference type="SUPFAM" id="SSF55031">
    <property type="entry name" value="Bacterial exopeptidase dimerisation domain"/>
    <property type="match status" value="1"/>
</dbReference>
<organism evidence="4 5">
    <name type="scientific">Cymbomonas tetramitiformis</name>
    <dbReference type="NCBI Taxonomy" id="36881"/>
    <lineage>
        <taxon>Eukaryota</taxon>
        <taxon>Viridiplantae</taxon>
        <taxon>Chlorophyta</taxon>
        <taxon>Pyramimonadophyceae</taxon>
        <taxon>Pyramimonadales</taxon>
        <taxon>Pyramimonadaceae</taxon>
        <taxon>Cymbomonas</taxon>
    </lineage>
</organism>
<sequence>MKGLDLSKLKATAGYTLDAELLGDIQMETFSADKATVEINGIAIHPCCAKGVMVNALRLAAHFVAELPEEGMSPESTEGKEGFIHPYAVEGTAAAARVALILRDFELEGLEEKRQIVRSLCASLQEREPRASVTCSFHEQYRNMRYWLDQNMEPVQVAEKAMEDLKIVSRRGSIRGGTDGSQLTARGLPTPNLFAGWHNAHGPLEWASLGEMQLSLEVVKQIISYHSNAEGK</sequence>
<dbReference type="GO" id="GO:0045148">
    <property type="term" value="F:tripeptide aminopeptidase activity"/>
    <property type="evidence" value="ECO:0007669"/>
    <property type="project" value="TreeGrafter"/>
</dbReference>
<dbReference type="InterPro" id="IPR036264">
    <property type="entry name" value="Bact_exopeptidase_dim_dom"/>
</dbReference>
<name>A0AAE0EWX8_9CHLO</name>
<evidence type="ECO:0000313" key="4">
    <source>
        <dbReference type="EMBL" id="KAK3242050.1"/>
    </source>
</evidence>
<accession>A0AAE0EWX8</accession>
<comment type="cofactor">
    <cofactor evidence="1">
        <name>Zn(2+)</name>
        <dbReference type="ChEBI" id="CHEBI:29105"/>
    </cofactor>
</comment>
<dbReference type="Pfam" id="PF07687">
    <property type="entry name" value="M20_dimer"/>
    <property type="match status" value="1"/>
</dbReference>
<proteinExistence type="predicted"/>
<dbReference type="GO" id="GO:0005829">
    <property type="term" value="C:cytosol"/>
    <property type="evidence" value="ECO:0007669"/>
    <property type="project" value="TreeGrafter"/>
</dbReference>
<dbReference type="Proteomes" id="UP001190700">
    <property type="component" value="Unassembled WGS sequence"/>
</dbReference>
<dbReference type="PANTHER" id="PTHR42994:SF1">
    <property type="entry name" value="PEPTIDASE T"/>
    <property type="match status" value="1"/>
</dbReference>